<dbReference type="Pfam" id="PF07396">
    <property type="entry name" value="Porin_O_P"/>
    <property type="match status" value="1"/>
</dbReference>
<name>A0A5C4SNJ2_9FLAO</name>
<comment type="caution">
    <text evidence="2">The sequence shown here is derived from an EMBL/GenBank/DDBJ whole genome shotgun (WGS) entry which is preliminary data.</text>
</comment>
<dbReference type="RefSeq" id="WP_139695832.1">
    <property type="nucleotide sequence ID" value="NZ_CP074074.1"/>
</dbReference>
<evidence type="ECO:0000313" key="2">
    <source>
        <dbReference type="EMBL" id="TNJ45311.1"/>
    </source>
</evidence>
<feature type="signal peptide" evidence="1">
    <location>
        <begin position="1"/>
        <end position="20"/>
    </location>
</feature>
<protein>
    <submittedName>
        <fullName evidence="2">Porin</fullName>
    </submittedName>
</protein>
<sequence length="398" mass="45206">MKTKSTLFGVILLTCATVFAQEVKTAEFGKGLFNIIGKDSTFTMNFAFRFQLLGVSTWQENGPNDLNFLVRRSRLKLKGFIYSPKLRYKFEAGLSNRDMSGGSSEFTSGSPRFIMDARVEWNFFQNFELWVGQGKLPGNRERVISSGNLQLVDRSILNRRFNIDRDIGFQLRHHINLTDKFILREIFSLSQGEGRNVTSGNLGGHQYVGRLELLPFGNFQSKGDYKGSDLKREQTPKLSVAASYEYHNNAVKTRSNQGSYMRIDGDTGFYETNINTVFIDGMFKYKGYSLMFEYADRIADDPIAKNSDGTETGQIVQIGQGLNIQSGYLFPSNWEVTGRYSNIKMDEITKVNSSAMYTLGFSKFLVGHKLKVQSDISYTDIQGKANEFMARLQMDIHF</sequence>
<dbReference type="Gene3D" id="2.40.160.10">
    <property type="entry name" value="Porin"/>
    <property type="match status" value="1"/>
</dbReference>
<evidence type="ECO:0000313" key="3">
    <source>
        <dbReference type="Proteomes" id="UP000308713"/>
    </source>
</evidence>
<dbReference type="Proteomes" id="UP000308713">
    <property type="component" value="Unassembled WGS sequence"/>
</dbReference>
<dbReference type="OrthoDB" id="5442696at2"/>
<dbReference type="AlphaFoldDB" id="A0A5C4SNJ2"/>
<proteinExistence type="predicted"/>
<gene>
    <name evidence="2" type="ORF">FGF67_06260</name>
</gene>
<reference evidence="2 3" key="1">
    <citation type="submission" date="2019-05" db="EMBL/GenBank/DDBJ databases">
        <title>Tamlana fucoidanivorans sp. nov., isolated from the surface of algae collected from Fujian province in China.</title>
        <authorList>
            <person name="Li J."/>
        </authorList>
    </citation>
    <scope>NUCLEOTIDE SEQUENCE [LARGE SCALE GENOMIC DNA]</scope>
    <source>
        <strain evidence="2 3">CW2-9</strain>
    </source>
</reference>
<keyword evidence="3" id="KW-1185">Reference proteome</keyword>
<dbReference type="InterPro" id="IPR010870">
    <property type="entry name" value="Porin_O/P"/>
</dbReference>
<dbReference type="SUPFAM" id="SSF56935">
    <property type="entry name" value="Porins"/>
    <property type="match status" value="1"/>
</dbReference>
<feature type="chain" id="PRO_5023145949" evidence="1">
    <location>
        <begin position="21"/>
        <end position="398"/>
    </location>
</feature>
<dbReference type="EMBL" id="VDCS01000005">
    <property type="protein sequence ID" value="TNJ45311.1"/>
    <property type="molecule type" value="Genomic_DNA"/>
</dbReference>
<organism evidence="2 3">
    <name type="scientific">Allotamlana fucoidanivorans</name>
    <dbReference type="NCBI Taxonomy" id="2583814"/>
    <lineage>
        <taxon>Bacteria</taxon>
        <taxon>Pseudomonadati</taxon>
        <taxon>Bacteroidota</taxon>
        <taxon>Flavobacteriia</taxon>
        <taxon>Flavobacteriales</taxon>
        <taxon>Flavobacteriaceae</taxon>
        <taxon>Allotamlana</taxon>
    </lineage>
</organism>
<accession>A0A5C4SNJ2</accession>
<keyword evidence="1" id="KW-0732">Signal</keyword>
<evidence type="ECO:0000256" key="1">
    <source>
        <dbReference type="SAM" id="SignalP"/>
    </source>
</evidence>
<dbReference type="InterPro" id="IPR023614">
    <property type="entry name" value="Porin_dom_sf"/>
</dbReference>